<evidence type="ECO:0000259" key="7">
    <source>
        <dbReference type="PROSITE" id="PS50048"/>
    </source>
</evidence>
<feature type="region of interest" description="Disordered" evidence="6">
    <location>
        <begin position="880"/>
        <end position="908"/>
    </location>
</feature>
<organism evidence="8 9">
    <name type="scientific">Diplodia corticola</name>
    <dbReference type="NCBI Taxonomy" id="236234"/>
    <lineage>
        <taxon>Eukaryota</taxon>
        <taxon>Fungi</taxon>
        <taxon>Dikarya</taxon>
        <taxon>Ascomycota</taxon>
        <taxon>Pezizomycotina</taxon>
        <taxon>Dothideomycetes</taxon>
        <taxon>Dothideomycetes incertae sedis</taxon>
        <taxon>Botryosphaeriales</taxon>
        <taxon>Botryosphaeriaceae</taxon>
        <taxon>Diplodia</taxon>
    </lineage>
</organism>
<keyword evidence="4" id="KW-0804">Transcription</keyword>
<feature type="domain" description="Zn(2)-C6 fungal-type" evidence="7">
    <location>
        <begin position="161"/>
        <end position="193"/>
    </location>
</feature>
<dbReference type="CDD" id="cd00067">
    <property type="entry name" value="GAL4"/>
    <property type="match status" value="1"/>
</dbReference>
<evidence type="ECO:0000313" key="8">
    <source>
        <dbReference type="EMBL" id="OJD38631.1"/>
    </source>
</evidence>
<dbReference type="GeneID" id="31015967"/>
<keyword evidence="5" id="KW-0539">Nucleus</keyword>
<keyword evidence="3" id="KW-0805">Transcription regulation</keyword>
<dbReference type="Pfam" id="PF00172">
    <property type="entry name" value="Zn_clus"/>
    <property type="match status" value="1"/>
</dbReference>
<evidence type="ECO:0000256" key="5">
    <source>
        <dbReference type="ARBA" id="ARBA00023242"/>
    </source>
</evidence>
<evidence type="ECO:0000256" key="1">
    <source>
        <dbReference type="ARBA" id="ARBA00004123"/>
    </source>
</evidence>
<dbReference type="AlphaFoldDB" id="A0A1J9SDX3"/>
<dbReference type="GO" id="GO:0000981">
    <property type="term" value="F:DNA-binding transcription factor activity, RNA polymerase II-specific"/>
    <property type="evidence" value="ECO:0007669"/>
    <property type="project" value="InterPro"/>
</dbReference>
<feature type="compositionally biased region" description="Pro residues" evidence="6">
    <location>
        <begin position="107"/>
        <end position="120"/>
    </location>
</feature>
<name>A0A1J9SDX3_9PEZI</name>
<evidence type="ECO:0000256" key="3">
    <source>
        <dbReference type="ARBA" id="ARBA00023015"/>
    </source>
</evidence>
<dbReference type="SUPFAM" id="SSF57701">
    <property type="entry name" value="Zn2/Cys6 DNA-binding domain"/>
    <property type="match status" value="1"/>
</dbReference>
<dbReference type="InterPro" id="IPR007219">
    <property type="entry name" value="XnlR_reg_dom"/>
</dbReference>
<dbReference type="GO" id="GO:0005634">
    <property type="term" value="C:nucleus"/>
    <property type="evidence" value="ECO:0007669"/>
    <property type="project" value="UniProtKB-SubCell"/>
</dbReference>
<feature type="compositionally biased region" description="Polar residues" evidence="6">
    <location>
        <begin position="989"/>
        <end position="998"/>
    </location>
</feature>
<gene>
    <name evidence="8" type="ORF">BKCO1_400043</name>
</gene>
<protein>
    <submittedName>
        <fullName evidence="8">C6 transcription factor</fullName>
    </submittedName>
</protein>
<feature type="region of interest" description="Disordered" evidence="6">
    <location>
        <begin position="930"/>
        <end position="1021"/>
    </location>
</feature>
<dbReference type="Gene3D" id="4.10.240.10">
    <property type="entry name" value="Zn(2)-C6 fungal-type DNA-binding domain"/>
    <property type="match status" value="1"/>
</dbReference>
<keyword evidence="9" id="KW-1185">Reference proteome</keyword>
<feature type="region of interest" description="Disordered" evidence="6">
    <location>
        <begin position="188"/>
        <end position="255"/>
    </location>
</feature>
<dbReference type="Proteomes" id="UP000183809">
    <property type="component" value="Unassembled WGS sequence"/>
</dbReference>
<reference evidence="8 9" key="1">
    <citation type="submission" date="2016-10" db="EMBL/GenBank/DDBJ databases">
        <title>Proteomics and genomics reveal pathogen-plant mechanisms compatible with a hemibiotrophic lifestyle of Diplodia corticola.</title>
        <authorList>
            <person name="Fernandes I."/>
            <person name="De Jonge R."/>
            <person name="Van De Peer Y."/>
            <person name="Devreese B."/>
            <person name="Alves A."/>
            <person name="Esteves A.C."/>
        </authorList>
    </citation>
    <scope>NUCLEOTIDE SEQUENCE [LARGE SCALE GENOMIC DNA]</scope>
    <source>
        <strain evidence="8 9">CBS 112549</strain>
    </source>
</reference>
<feature type="compositionally biased region" description="Polar residues" evidence="6">
    <location>
        <begin position="88"/>
        <end position="98"/>
    </location>
</feature>
<dbReference type="STRING" id="236234.A0A1J9SDX3"/>
<dbReference type="PANTHER" id="PTHR47338">
    <property type="entry name" value="ZN(II)2CYS6 TRANSCRIPTION FACTOR (EUROFUNG)-RELATED"/>
    <property type="match status" value="1"/>
</dbReference>
<feature type="compositionally biased region" description="Polar residues" evidence="6">
    <location>
        <begin position="1010"/>
        <end position="1021"/>
    </location>
</feature>
<proteinExistence type="predicted"/>
<evidence type="ECO:0000313" key="9">
    <source>
        <dbReference type="Proteomes" id="UP000183809"/>
    </source>
</evidence>
<feature type="compositionally biased region" description="Low complexity" evidence="6">
    <location>
        <begin position="238"/>
        <end position="248"/>
    </location>
</feature>
<evidence type="ECO:0000256" key="2">
    <source>
        <dbReference type="ARBA" id="ARBA00022723"/>
    </source>
</evidence>
<dbReference type="PANTHER" id="PTHR47338:SF5">
    <property type="entry name" value="ZN(II)2CYS6 TRANSCRIPTION FACTOR (EUROFUNG)"/>
    <property type="match status" value="1"/>
</dbReference>
<dbReference type="Pfam" id="PF04082">
    <property type="entry name" value="Fungal_trans"/>
    <property type="match status" value="1"/>
</dbReference>
<comment type="subcellular location">
    <subcellularLocation>
        <location evidence="1">Nucleus</location>
    </subcellularLocation>
</comment>
<dbReference type="SMART" id="SM00066">
    <property type="entry name" value="GAL4"/>
    <property type="match status" value="1"/>
</dbReference>
<sequence>MPFGSLLSGSITKASSCRRRSCWPLDPESFCEPVEPVEPALRCRRKSPASPLARVRSGPARLGIHCAPSAAIINHSTSISSLLSPTPAQQQRPLTGSPPTARLDVPAYPPPGHAAPPLPVFPASAQQHQQRPLPPVQTPERAAPEAGARRSEQPRMRSSIACARCRRSKVKCVNNGVGTTCRACETTGRECTYPSPAAGAGGGVAVARRESSSQSGHPILDRGPAGETPRRQPRPKKSSTSIPGTSSSNRDSPHALVDALDPTVLTPKVWTELFEIFQTHYSTDLPFLHPPTFLKPLRQSSLQSPNSGFGDPASGPLPALSPLLLLAFLALTSRFHPQLVAYHSTSSSKPKPQVAAEYYASACRNRIASMYGGDPGVPDLQRIQAMLMLGLHEWGSCQGSKAWVTIGIAIRGAQLLGLQFEADLDDMPLARSTAMVEEARHLGVSTSQREYALNSKGDAFIEQETRRRTFWSCFIMDRYLSSGKYRPQMLNIQDLRIQLPCSERAFLFGEKVKTLMLGEEVHDVVGRAHIQHQRKTSVMLGSKSGSPNGGTPVSSDRSPATGTGLGREDEEDGRWEVGSDEGILSRFIKVLDLYGRIVKWSCSGGRRREQFPPWDDRSTFCTLQRLHSRFRDGLPRDMTLTSPNISAHITSRTSTPFVLMHIVHLLSGMILHREYIPFIPLRSPKPQGPLDPPCFSSDEYTVPEGFWEQSARELFKSARDVIDLLRICQEWNVLVETPIVGFAAYTAAFTGVYAINFPWMDPYGHMCKGTQSYNPVKSETGDSPGAEAARTALEITSQMRRALHMADGWFRTLKRVHVYFIRIKKDFRRNAKATTGLSPGAESLRNLTLREGGPGGGLEEYKLLEKSLREFGSLWDENEDLDMLDVGDEERRPDTSSSMPKGEAMDTSNAPDAIRHERWNAINTVAAAASQQNAANGATTYGPGRIPISNPSPEQPKPPQLPGHSPILSPPGSASAASNTPYDRPSGFTPIQHQQHPHSSPADPYGTHQPAYTSGSSFSPASQEAWLDNLDTRFGGDDIAAFIAGTNWEDWAAMAQPGEQGVSGWLSAVWMGAPGPPPTPGRS</sequence>
<accession>A0A1J9SDX3</accession>
<dbReference type="GO" id="GO:0008270">
    <property type="term" value="F:zinc ion binding"/>
    <property type="evidence" value="ECO:0007669"/>
    <property type="project" value="InterPro"/>
</dbReference>
<dbReference type="GO" id="GO:0003677">
    <property type="term" value="F:DNA binding"/>
    <property type="evidence" value="ECO:0007669"/>
    <property type="project" value="InterPro"/>
</dbReference>
<dbReference type="OrthoDB" id="5370478at2759"/>
<evidence type="ECO:0000256" key="6">
    <source>
        <dbReference type="SAM" id="MobiDB-lite"/>
    </source>
</evidence>
<keyword evidence="2" id="KW-0479">Metal-binding</keyword>
<dbReference type="PROSITE" id="PS50048">
    <property type="entry name" value="ZN2_CY6_FUNGAL_2"/>
    <property type="match status" value="1"/>
</dbReference>
<feature type="region of interest" description="Disordered" evidence="6">
    <location>
        <begin position="533"/>
        <end position="574"/>
    </location>
</feature>
<feature type="region of interest" description="Disordered" evidence="6">
    <location>
        <begin position="82"/>
        <end position="159"/>
    </location>
</feature>
<dbReference type="PROSITE" id="PS00463">
    <property type="entry name" value="ZN2_CY6_FUNGAL_1"/>
    <property type="match status" value="1"/>
</dbReference>
<dbReference type="InterPro" id="IPR001138">
    <property type="entry name" value="Zn2Cys6_DnaBD"/>
</dbReference>
<dbReference type="GO" id="GO:0006351">
    <property type="term" value="P:DNA-templated transcription"/>
    <property type="evidence" value="ECO:0007669"/>
    <property type="project" value="InterPro"/>
</dbReference>
<feature type="compositionally biased region" description="Polar residues" evidence="6">
    <location>
        <begin position="543"/>
        <end position="561"/>
    </location>
</feature>
<dbReference type="RefSeq" id="XP_020134242.1">
    <property type="nucleotide sequence ID" value="XM_020275706.1"/>
</dbReference>
<dbReference type="InterPro" id="IPR036864">
    <property type="entry name" value="Zn2-C6_fun-type_DNA-bd_sf"/>
</dbReference>
<evidence type="ECO:0000256" key="4">
    <source>
        <dbReference type="ARBA" id="ARBA00023163"/>
    </source>
</evidence>
<comment type="caution">
    <text evidence="8">The sequence shown here is derived from an EMBL/GenBank/DDBJ whole genome shotgun (WGS) entry which is preliminary data.</text>
</comment>
<dbReference type="EMBL" id="MNUE01000004">
    <property type="protein sequence ID" value="OJD38631.1"/>
    <property type="molecule type" value="Genomic_DNA"/>
</dbReference>
<dbReference type="InterPro" id="IPR050815">
    <property type="entry name" value="TF_fung"/>
</dbReference>
<dbReference type="SMART" id="SM00906">
    <property type="entry name" value="Fungal_trans"/>
    <property type="match status" value="1"/>
</dbReference>
<dbReference type="CDD" id="cd12148">
    <property type="entry name" value="fungal_TF_MHR"/>
    <property type="match status" value="1"/>
</dbReference>